<keyword evidence="2 10" id="KW-0245">EGF-like domain</keyword>
<keyword evidence="6 12" id="KW-1133">Transmembrane helix</keyword>
<evidence type="ECO:0000256" key="13">
    <source>
        <dbReference type="SAM" id="SignalP"/>
    </source>
</evidence>
<dbReference type="InterPro" id="IPR000742">
    <property type="entry name" value="EGF"/>
</dbReference>
<dbReference type="InterPro" id="IPR018097">
    <property type="entry name" value="EGF_Ca-bd_CS"/>
</dbReference>
<keyword evidence="8" id="KW-1015">Disulfide bond</keyword>
<dbReference type="Pfam" id="PF23144">
    <property type="entry name" value="Fn3_PTPRU"/>
    <property type="match status" value="1"/>
</dbReference>
<dbReference type="PROSITE" id="PS01186">
    <property type="entry name" value="EGF_2"/>
    <property type="match status" value="1"/>
</dbReference>
<dbReference type="Pfam" id="PF07645">
    <property type="entry name" value="EGF_CA"/>
    <property type="match status" value="2"/>
</dbReference>
<dbReference type="InterPro" id="IPR036116">
    <property type="entry name" value="FN3_sf"/>
</dbReference>
<accession>A0A8T3DWG6</accession>
<feature type="transmembrane region" description="Helical" evidence="12">
    <location>
        <begin position="648"/>
        <end position="671"/>
    </location>
</feature>
<dbReference type="PANTHER" id="PTHR24051:SF5">
    <property type="entry name" value="SUSHI DOMAIN-CONTAINING PROTEIN 1"/>
    <property type="match status" value="1"/>
</dbReference>
<name>A0A8T3DWG6_9TELE</name>
<keyword evidence="11" id="KW-0768">Sushi</keyword>
<dbReference type="Gene3D" id="2.10.70.10">
    <property type="entry name" value="Complement Module, domain 1"/>
    <property type="match status" value="3"/>
</dbReference>
<dbReference type="Proteomes" id="UP000829720">
    <property type="component" value="Unassembled WGS sequence"/>
</dbReference>
<dbReference type="GO" id="GO:0005509">
    <property type="term" value="F:calcium ion binding"/>
    <property type="evidence" value="ECO:0007669"/>
    <property type="project" value="InterPro"/>
</dbReference>
<dbReference type="InterPro" id="IPR051622">
    <property type="entry name" value="R-tyr_protein_phosphatases"/>
</dbReference>
<proteinExistence type="predicted"/>
<evidence type="ECO:0000313" key="17">
    <source>
        <dbReference type="Proteomes" id="UP000829720"/>
    </source>
</evidence>
<dbReference type="SUPFAM" id="SSF57196">
    <property type="entry name" value="EGF/Laminin"/>
    <property type="match status" value="2"/>
</dbReference>
<dbReference type="SUPFAM" id="SSF49265">
    <property type="entry name" value="Fibronectin type III"/>
    <property type="match status" value="1"/>
</dbReference>
<keyword evidence="17" id="KW-1185">Reference proteome</keyword>
<evidence type="ECO:0000259" key="15">
    <source>
        <dbReference type="PROSITE" id="PS50923"/>
    </source>
</evidence>
<dbReference type="Pfam" id="PF00084">
    <property type="entry name" value="Sushi"/>
    <property type="match status" value="3"/>
</dbReference>
<feature type="domain" description="EGF-like" evidence="14">
    <location>
        <begin position="73"/>
        <end position="112"/>
    </location>
</feature>
<feature type="domain" description="Sushi" evidence="15">
    <location>
        <begin position="237"/>
        <end position="296"/>
    </location>
</feature>
<dbReference type="SMART" id="SM00179">
    <property type="entry name" value="EGF_CA"/>
    <property type="match status" value="2"/>
</dbReference>
<feature type="domain" description="EGF-like" evidence="14">
    <location>
        <begin position="32"/>
        <end position="72"/>
    </location>
</feature>
<dbReference type="InterPro" id="IPR049883">
    <property type="entry name" value="NOTCH1_EGF-like"/>
</dbReference>
<evidence type="ECO:0000256" key="9">
    <source>
        <dbReference type="ARBA" id="ARBA00023180"/>
    </source>
</evidence>
<feature type="signal peptide" evidence="13">
    <location>
        <begin position="1"/>
        <end position="22"/>
    </location>
</feature>
<dbReference type="PROSITE" id="PS01187">
    <property type="entry name" value="EGF_CA"/>
    <property type="match status" value="1"/>
</dbReference>
<dbReference type="SMART" id="SM00032">
    <property type="entry name" value="CCP"/>
    <property type="match status" value="4"/>
</dbReference>
<dbReference type="SMART" id="SM00181">
    <property type="entry name" value="EGF"/>
    <property type="match status" value="3"/>
</dbReference>
<evidence type="ECO:0000256" key="4">
    <source>
        <dbReference type="ARBA" id="ARBA00022729"/>
    </source>
</evidence>
<evidence type="ECO:0000256" key="8">
    <source>
        <dbReference type="ARBA" id="ARBA00023157"/>
    </source>
</evidence>
<comment type="subcellular location">
    <subcellularLocation>
        <location evidence="1">Membrane</location>
        <topology evidence="1">Single-pass type I membrane protein</topology>
    </subcellularLocation>
</comment>
<evidence type="ECO:0000256" key="2">
    <source>
        <dbReference type="ARBA" id="ARBA00022536"/>
    </source>
</evidence>
<evidence type="ECO:0000256" key="1">
    <source>
        <dbReference type="ARBA" id="ARBA00004479"/>
    </source>
</evidence>
<evidence type="ECO:0000256" key="6">
    <source>
        <dbReference type="ARBA" id="ARBA00022989"/>
    </source>
</evidence>
<evidence type="ECO:0008006" key="18">
    <source>
        <dbReference type="Google" id="ProtNLM"/>
    </source>
</evidence>
<feature type="domain" description="EGF-like" evidence="14">
    <location>
        <begin position="125"/>
        <end position="162"/>
    </location>
</feature>
<keyword evidence="3 12" id="KW-0812">Transmembrane</keyword>
<dbReference type="InterPro" id="IPR057598">
    <property type="entry name" value="Fn3_PTPRU"/>
</dbReference>
<dbReference type="PROSITE" id="PS50026">
    <property type="entry name" value="EGF_3"/>
    <property type="match status" value="3"/>
</dbReference>
<dbReference type="PROSITE" id="PS00010">
    <property type="entry name" value="ASX_HYDROXYL"/>
    <property type="match status" value="2"/>
</dbReference>
<evidence type="ECO:0000313" key="16">
    <source>
        <dbReference type="EMBL" id="KAI1900174.1"/>
    </source>
</evidence>
<keyword evidence="9" id="KW-0325">Glycoprotein</keyword>
<dbReference type="CDD" id="cd00033">
    <property type="entry name" value="CCP"/>
    <property type="match status" value="3"/>
</dbReference>
<dbReference type="AlphaFoldDB" id="A0A8T3DWG6"/>
<sequence length="674" mass="73594">MDQMSWKMSIVTMAVIICLTSGVFKESAAGALIDVCATCHVNATCDDKMDGSGGKVCNCMYGFLGNGRTQCKDKDECQAGSSKICGDHTVCHNTYGSFYCTCLRGYSPSNNLAIFIPNDGTYCNDIDECKVKGICGEGGWCMNGQGDFSCRCQHGYTVQGGSQPFHPHHDKAFCKAIDCGQPPSASLASLLSVTGTRYGSVAKFGCLEGFFHKSGNETATCGIKGVWEGPSLVCEEIDCGRPILIPHASILWDRNTRMGSIAYYNCDEGYYSVNEKSLSVCGENGLWEDNAMRCEEINCGPPAVIPNTDMHWDNTTGLGSVVRYTCKEGFHQESGISQSTCTSARQWEHVTVTCKASCGPAPSLPHSDVEWQNGSIAGSVALHGCRRGYWSRRGGTLSICADAGKWQVATLFCRAIKSAISKPAVFNDNCLRWKTEISAGEVEHYTVQFVGSRVYQRTFQDERKKSITSAAEQSELCLNLLPGTNYTINITALSSRFSAVISANTSIKAPPAPEVVFRVVEVPLPSLWLRRSANTLDPISVYQVFVVPLEGIVVFDCRSPSAPHFQGQSPTALYVAAVIPVMDIGRELSFTLGDQRYYGDYYNAPLQPGRDYYVILRAVNQWGKVRKQTCVIWAKARGTSYIIQSVTLITGGLISLVAFVIFLGHSCVWYCKKK</sequence>
<evidence type="ECO:0000256" key="11">
    <source>
        <dbReference type="PROSITE-ProRule" id="PRU00302"/>
    </source>
</evidence>
<dbReference type="InterPro" id="IPR000152">
    <property type="entry name" value="EGF-type_Asp/Asn_hydroxyl_site"/>
</dbReference>
<dbReference type="PROSITE" id="PS50923">
    <property type="entry name" value="SUSHI"/>
    <property type="match status" value="3"/>
</dbReference>
<dbReference type="PANTHER" id="PTHR24051">
    <property type="entry name" value="SUSHI DOMAIN-CONTAINING PROTEIN 1"/>
    <property type="match status" value="1"/>
</dbReference>
<reference evidence="16" key="1">
    <citation type="submission" date="2021-01" db="EMBL/GenBank/DDBJ databases">
        <authorList>
            <person name="Zahm M."/>
            <person name="Roques C."/>
            <person name="Cabau C."/>
            <person name="Klopp C."/>
            <person name="Donnadieu C."/>
            <person name="Jouanno E."/>
            <person name="Lampietro C."/>
            <person name="Louis A."/>
            <person name="Herpin A."/>
            <person name="Echchiki A."/>
            <person name="Berthelot C."/>
            <person name="Parey E."/>
            <person name="Roest-Crollius H."/>
            <person name="Braasch I."/>
            <person name="Postlethwait J."/>
            <person name="Bobe J."/>
            <person name="Montfort J."/>
            <person name="Bouchez O."/>
            <person name="Begum T."/>
            <person name="Mejri S."/>
            <person name="Adams A."/>
            <person name="Chen W.-J."/>
            <person name="Guiguen Y."/>
        </authorList>
    </citation>
    <scope>NUCLEOTIDE SEQUENCE</scope>
    <source>
        <tissue evidence="16">Blood</tissue>
    </source>
</reference>
<keyword evidence="4 13" id="KW-0732">Signal</keyword>
<keyword evidence="5" id="KW-0677">Repeat</keyword>
<dbReference type="SUPFAM" id="SSF57535">
    <property type="entry name" value="Complement control module/SCR domain"/>
    <property type="match status" value="4"/>
</dbReference>
<evidence type="ECO:0000256" key="3">
    <source>
        <dbReference type="ARBA" id="ARBA00022692"/>
    </source>
</evidence>
<feature type="domain" description="Sushi" evidence="15">
    <location>
        <begin position="297"/>
        <end position="356"/>
    </location>
</feature>
<comment type="caution">
    <text evidence="16">The sequence shown here is derived from an EMBL/GenBank/DDBJ whole genome shotgun (WGS) entry which is preliminary data.</text>
</comment>
<feature type="domain" description="Sushi" evidence="15">
    <location>
        <begin position="177"/>
        <end position="236"/>
    </location>
</feature>
<dbReference type="Gene3D" id="2.10.25.10">
    <property type="entry name" value="Laminin"/>
    <property type="match status" value="2"/>
</dbReference>
<keyword evidence="7 12" id="KW-0472">Membrane</keyword>
<feature type="chain" id="PRO_5035772427" description="Sushi domain containing 1" evidence="13">
    <location>
        <begin position="23"/>
        <end position="674"/>
    </location>
</feature>
<dbReference type="GO" id="GO:0016020">
    <property type="term" value="C:membrane"/>
    <property type="evidence" value="ECO:0007669"/>
    <property type="project" value="UniProtKB-SubCell"/>
</dbReference>
<dbReference type="InterPro" id="IPR001881">
    <property type="entry name" value="EGF-like_Ca-bd_dom"/>
</dbReference>
<dbReference type="EMBL" id="JAERUA010000004">
    <property type="protein sequence ID" value="KAI1900174.1"/>
    <property type="molecule type" value="Genomic_DNA"/>
</dbReference>
<evidence type="ECO:0000259" key="14">
    <source>
        <dbReference type="PROSITE" id="PS50026"/>
    </source>
</evidence>
<dbReference type="OrthoDB" id="9943809at2759"/>
<evidence type="ECO:0000256" key="12">
    <source>
        <dbReference type="SAM" id="Phobius"/>
    </source>
</evidence>
<evidence type="ECO:0000256" key="10">
    <source>
        <dbReference type="PROSITE-ProRule" id="PRU00076"/>
    </source>
</evidence>
<protein>
    <recommendedName>
        <fullName evidence="18">Sushi domain containing 1</fullName>
    </recommendedName>
</protein>
<organism evidence="16 17">
    <name type="scientific">Albula goreensis</name>
    <dbReference type="NCBI Taxonomy" id="1534307"/>
    <lineage>
        <taxon>Eukaryota</taxon>
        <taxon>Metazoa</taxon>
        <taxon>Chordata</taxon>
        <taxon>Craniata</taxon>
        <taxon>Vertebrata</taxon>
        <taxon>Euteleostomi</taxon>
        <taxon>Actinopterygii</taxon>
        <taxon>Neopterygii</taxon>
        <taxon>Teleostei</taxon>
        <taxon>Albuliformes</taxon>
        <taxon>Albulidae</taxon>
        <taxon>Albula</taxon>
    </lineage>
</organism>
<dbReference type="InterPro" id="IPR000436">
    <property type="entry name" value="Sushi_SCR_CCP_dom"/>
</dbReference>
<dbReference type="InterPro" id="IPR035976">
    <property type="entry name" value="Sushi/SCR/CCP_sf"/>
</dbReference>
<dbReference type="CDD" id="cd00054">
    <property type="entry name" value="EGF_CA"/>
    <property type="match status" value="2"/>
</dbReference>
<evidence type="ECO:0000256" key="7">
    <source>
        <dbReference type="ARBA" id="ARBA00023136"/>
    </source>
</evidence>
<gene>
    <name evidence="16" type="ORF">AGOR_G00047290</name>
</gene>
<comment type="caution">
    <text evidence="10">Lacks conserved residue(s) required for the propagation of feature annotation.</text>
</comment>
<evidence type="ECO:0000256" key="5">
    <source>
        <dbReference type="ARBA" id="ARBA00022737"/>
    </source>
</evidence>